<name>A0A409W587_9AGAR</name>
<accession>A0A409W587</accession>
<organism evidence="1 2">
    <name type="scientific">Gymnopilus dilepis</name>
    <dbReference type="NCBI Taxonomy" id="231916"/>
    <lineage>
        <taxon>Eukaryota</taxon>
        <taxon>Fungi</taxon>
        <taxon>Dikarya</taxon>
        <taxon>Basidiomycota</taxon>
        <taxon>Agaricomycotina</taxon>
        <taxon>Agaricomycetes</taxon>
        <taxon>Agaricomycetidae</taxon>
        <taxon>Agaricales</taxon>
        <taxon>Agaricineae</taxon>
        <taxon>Hymenogastraceae</taxon>
        <taxon>Gymnopilus</taxon>
    </lineage>
</organism>
<proteinExistence type="predicted"/>
<keyword evidence="2" id="KW-1185">Reference proteome</keyword>
<protein>
    <submittedName>
        <fullName evidence="1">Uncharacterized protein</fullName>
    </submittedName>
</protein>
<dbReference type="Proteomes" id="UP000284706">
    <property type="component" value="Unassembled WGS sequence"/>
</dbReference>
<reference evidence="1 2" key="1">
    <citation type="journal article" date="2018" name="Evol. Lett.">
        <title>Horizontal gene cluster transfer increased hallucinogenic mushroom diversity.</title>
        <authorList>
            <person name="Reynolds H.T."/>
            <person name="Vijayakumar V."/>
            <person name="Gluck-Thaler E."/>
            <person name="Korotkin H.B."/>
            <person name="Matheny P.B."/>
            <person name="Slot J.C."/>
        </authorList>
    </citation>
    <scope>NUCLEOTIDE SEQUENCE [LARGE SCALE GENOMIC DNA]</scope>
    <source>
        <strain evidence="1 2">SRW20</strain>
    </source>
</reference>
<evidence type="ECO:0000313" key="1">
    <source>
        <dbReference type="EMBL" id="PPQ73666.1"/>
    </source>
</evidence>
<sequence>MAPRQKALYTLVTITSQHPQRHPQFQVFSQLVERFEKPVDDPRVQGMRLEPINKSIPQYRRTLSIPRLCTDQENEVQIWNTSPGICETNFKVDDMTYTIIHMGLQRMSERNGVTALREYMPLCTSSIFPICSVFISPIRGVVLTSKSRSSQTILLINPHRFTAKFTDSRLERCFPDQTEGSNDDAACDCNRERFLESAPEEEKNIRIAPASVIGSSSDVNIIFALPIAYISPISTHPVHDAECFTAKLPTFKTRSSYYYRFLMAVAVRCFNHIRLRRGWNCLCIEN</sequence>
<evidence type="ECO:0000313" key="2">
    <source>
        <dbReference type="Proteomes" id="UP000284706"/>
    </source>
</evidence>
<comment type="caution">
    <text evidence="1">The sequence shown here is derived from an EMBL/GenBank/DDBJ whole genome shotgun (WGS) entry which is preliminary data.</text>
</comment>
<dbReference type="EMBL" id="NHYE01005391">
    <property type="protein sequence ID" value="PPQ73666.1"/>
    <property type="molecule type" value="Genomic_DNA"/>
</dbReference>
<dbReference type="InParanoid" id="A0A409W587"/>
<dbReference type="AlphaFoldDB" id="A0A409W587"/>
<gene>
    <name evidence="1" type="ORF">CVT26_010758</name>
</gene>